<evidence type="ECO:0000256" key="1">
    <source>
        <dbReference type="SAM" id="Coils"/>
    </source>
</evidence>
<dbReference type="Pfam" id="PF19662">
    <property type="entry name" value="DUF6165"/>
    <property type="match status" value="1"/>
</dbReference>
<protein>
    <submittedName>
        <fullName evidence="2">Uncharacterized protein</fullName>
    </submittedName>
</protein>
<name>A0A6C0AG41_9ZZZZ</name>
<dbReference type="Gene3D" id="3.40.50.2000">
    <property type="entry name" value="Glycogen Phosphorylase B"/>
    <property type="match status" value="1"/>
</dbReference>
<dbReference type="InterPro" id="IPR046163">
    <property type="entry name" value="DUF6165"/>
</dbReference>
<sequence>MICKVSCSVGELIDKISILNIKLEKSDNEIKNNISKELDILNSENPISNINDSLFSELEQINKKLWELEDNIRIKSKNKEFDDKYIEICEDIHKTNDIRYIVKRKINIKYSSELKEEKIYFNSNNISNKVDYSVLSNLEKGKNLYQNGEYKESYQIINKIMTEYENYDNYDSFYVDLLFSYSNVNSIFGLNNQHNSKIELFMKTIDNCKLSVKQILFCKQIYVMNCLNRNDYNHAKKYLGYFNSISGPNVNSDNISFFKTNDFNKTLLIYDGGGFGDKFMFCRFIPFLCEKYKTHNIIFIVDRELIWIFNKLFENISNLNIFSYDKLSSLPKFDYHTNLIKLIDYLNYDYCNLPKQLSLDPILNNNICDECKHILTLLKSCNKKKYILNWFGGTKNKHEKYNRRMNLSDLIPVLELENIQWIVISKNVSDNEKKLLSEYNVLYCGHILDNSQNAFQDSINIIKNVDALISTDTCLVHISPCLNIKTFVLLTIGNEWRWKTNNWYPNSILIKQKVYGVWKDVINELITQL</sequence>
<accession>A0A6C0AG41</accession>
<keyword evidence="1" id="KW-0175">Coiled coil</keyword>
<feature type="coiled-coil region" evidence="1">
    <location>
        <begin position="51"/>
        <end position="78"/>
    </location>
</feature>
<dbReference type="SUPFAM" id="SSF53756">
    <property type="entry name" value="UDP-Glycosyltransferase/glycogen phosphorylase"/>
    <property type="match status" value="1"/>
</dbReference>
<dbReference type="AlphaFoldDB" id="A0A6C0AG41"/>
<dbReference type="EMBL" id="MN740602">
    <property type="protein sequence ID" value="QHS78739.1"/>
    <property type="molecule type" value="Genomic_DNA"/>
</dbReference>
<reference evidence="2" key="1">
    <citation type="journal article" date="2020" name="Nature">
        <title>Giant virus diversity and host interactions through global metagenomics.</title>
        <authorList>
            <person name="Schulz F."/>
            <person name="Roux S."/>
            <person name="Paez-Espino D."/>
            <person name="Jungbluth S."/>
            <person name="Walsh D.A."/>
            <person name="Denef V.J."/>
            <person name="McMahon K.D."/>
            <person name="Konstantinidis K.T."/>
            <person name="Eloe-Fadrosh E.A."/>
            <person name="Kyrpides N.C."/>
            <person name="Woyke T."/>
        </authorList>
    </citation>
    <scope>NUCLEOTIDE SEQUENCE</scope>
    <source>
        <strain evidence="2">GVMAG-S-1024976-23</strain>
    </source>
</reference>
<evidence type="ECO:0000313" key="2">
    <source>
        <dbReference type="EMBL" id="QHS78739.1"/>
    </source>
</evidence>
<organism evidence="2">
    <name type="scientific">viral metagenome</name>
    <dbReference type="NCBI Taxonomy" id="1070528"/>
    <lineage>
        <taxon>unclassified sequences</taxon>
        <taxon>metagenomes</taxon>
        <taxon>organismal metagenomes</taxon>
    </lineage>
</organism>
<proteinExistence type="predicted"/>